<keyword evidence="3 8" id="KW-0441">Lipid A biosynthesis</keyword>
<dbReference type="Gene3D" id="1.20.1180.10">
    <property type="entry name" value="Udp N-acetylglucosamine O-acyltransferase, C-terminal domain"/>
    <property type="match status" value="1"/>
</dbReference>
<dbReference type="InterPro" id="IPR010137">
    <property type="entry name" value="Lipid_A_LpxA"/>
</dbReference>
<dbReference type="PANTHER" id="PTHR43480">
    <property type="entry name" value="ACYL-[ACYL-CARRIER-PROTEIN]--UDP-N-ACETYLGLUCOSAMINE O-ACYLTRANSFERASE"/>
    <property type="match status" value="1"/>
</dbReference>
<dbReference type="GO" id="GO:0016020">
    <property type="term" value="C:membrane"/>
    <property type="evidence" value="ECO:0007669"/>
    <property type="project" value="GOC"/>
</dbReference>
<dbReference type="RefSeq" id="WP_115543180.1">
    <property type="nucleotide sequence ID" value="NZ_NXLQ01000012.1"/>
</dbReference>
<evidence type="ECO:0000256" key="6">
    <source>
        <dbReference type="ARBA" id="ARBA00023098"/>
    </source>
</evidence>
<dbReference type="GO" id="GO:0009245">
    <property type="term" value="P:lipid A biosynthetic process"/>
    <property type="evidence" value="ECO:0007669"/>
    <property type="project" value="UniProtKB-UniRule"/>
</dbReference>
<keyword evidence="1 8" id="KW-0963">Cytoplasm</keyword>
<comment type="function">
    <text evidence="8">Involved in the biosynthesis of lipid A, a phosphorylated glycolipid that anchors the lipopolysaccharide to the outer membrane of the cell.</text>
</comment>
<dbReference type="EC" id="2.3.1.129" evidence="8"/>
<reference evidence="10 11" key="1">
    <citation type="submission" date="2018-04" db="EMBL/GenBank/DDBJ databases">
        <title>Novel Campyloabacter and Helicobacter Species and Strains.</title>
        <authorList>
            <person name="Mannion A.J."/>
            <person name="Shen Z."/>
            <person name="Fox J.G."/>
        </authorList>
    </citation>
    <scope>NUCLEOTIDE SEQUENCE [LARGE SCALE GENOMIC DNA]</scope>
    <source>
        <strain evidence="10 11">MIT 17-337</strain>
    </source>
</reference>
<protein>
    <recommendedName>
        <fullName evidence="8">Acyl-[acyl-carrier-protein]--UDP-N-acetylglucosamine O-acyltransferase</fullName>
        <shortName evidence="8">UDP-N-acetylglucosamine acyltransferase</shortName>
        <ecNumber evidence="8">2.3.1.129</ecNumber>
    </recommendedName>
</protein>
<feature type="domain" description="UDP N-acetylglucosamine O-acyltransferase C-terminal" evidence="9">
    <location>
        <begin position="185"/>
        <end position="268"/>
    </location>
</feature>
<dbReference type="Gene3D" id="2.160.10.10">
    <property type="entry name" value="Hexapeptide repeat proteins"/>
    <property type="match status" value="1"/>
</dbReference>
<dbReference type="InterPro" id="IPR001451">
    <property type="entry name" value="Hexapep"/>
</dbReference>
<dbReference type="GO" id="GO:0005737">
    <property type="term" value="C:cytoplasm"/>
    <property type="evidence" value="ECO:0007669"/>
    <property type="project" value="UniProtKB-SubCell"/>
</dbReference>
<dbReference type="Pfam" id="PF00132">
    <property type="entry name" value="Hexapep"/>
    <property type="match status" value="2"/>
</dbReference>
<dbReference type="InterPro" id="IPR037157">
    <property type="entry name" value="Acetyltransf_C_sf"/>
</dbReference>
<dbReference type="InterPro" id="IPR018357">
    <property type="entry name" value="Hexapep_transf_CS"/>
</dbReference>
<evidence type="ECO:0000259" key="9">
    <source>
        <dbReference type="Pfam" id="PF13720"/>
    </source>
</evidence>
<comment type="similarity">
    <text evidence="8">Belongs to the transferase hexapeptide repeat family. LpxA subfamily.</text>
</comment>
<dbReference type="InterPro" id="IPR029098">
    <property type="entry name" value="Acetyltransf_C"/>
</dbReference>
<gene>
    <name evidence="8" type="primary">lpxA</name>
    <name evidence="10" type="ORF">CQA53_06340</name>
</gene>
<dbReference type="Proteomes" id="UP000256379">
    <property type="component" value="Unassembled WGS sequence"/>
</dbReference>
<evidence type="ECO:0000313" key="11">
    <source>
        <dbReference type="Proteomes" id="UP000256379"/>
    </source>
</evidence>
<dbReference type="UniPathway" id="UPA00359">
    <property type="reaction ID" value="UER00477"/>
</dbReference>
<dbReference type="HAMAP" id="MF_00387">
    <property type="entry name" value="LpxA"/>
    <property type="match status" value="1"/>
</dbReference>
<keyword evidence="5 8" id="KW-0677">Repeat</keyword>
<dbReference type="NCBIfam" id="NF003657">
    <property type="entry name" value="PRK05289.1"/>
    <property type="match status" value="1"/>
</dbReference>
<dbReference type="PROSITE" id="PS00101">
    <property type="entry name" value="HEXAPEP_TRANSFERASES"/>
    <property type="match status" value="2"/>
</dbReference>
<evidence type="ECO:0000256" key="3">
    <source>
        <dbReference type="ARBA" id="ARBA00022556"/>
    </source>
</evidence>
<evidence type="ECO:0000256" key="7">
    <source>
        <dbReference type="ARBA" id="ARBA00023315"/>
    </source>
</evidence>
<dbReference type="GO" id="GO:0008780">
    <property type="term" value="F:acyl-[acyl-carrier-protein]-UDP-N-acetylglucosamine O-acyltransferase activity"/>
    <property type="evidence" value="ECO:0007669"/>
    <property type="project" value="UniProtKB-UniRule"/>
</dbReference>
<accession>A0A3D8IJJ8</accession>
<evidence type="ECO:0000256" key="4">
    <source>
        <dbReference type="ARBA" id="ARBA00022679"/>
    </source>
</evidence>
<keyword evidence="6 8" id="KW-0443">Lipid metabolism</keyword>
<dbReference type="InterPro" id="IPR011004">
    <property type="entry name" value="Trimer_LpxA-like_sf"/>
</dbReference>
<evidence type="ECO:0000313" key="10">
    <source>
        <dbReference type="EMBL" id="RDU65389.1"/>
    </source>
</evidence>
<keyword evidence="11" id="KW-1185">Reference proteome</keyword>
<keyword evidence="7 8" id="KW-0012">Acyltransferase</keyword>
<keyword evidence="4 8" id="KW-0808">Transferase</keyword>
<keyword evidence="2 8" id="KW-0444">Lipid biosynthesis</keyword>
<dbReference type="PIRSF" id="PIRSF000456">
    <property type="entry name" value="UDP-GlcNAc_acltr"/>
    <property type="match status" value="1"/>
</dbReference>
<comment type="subunit">
    <text evidence="8">Homotrimer.</text>
</comment>
<comment type="caution">
    <text evidence="10">The sequence shown here is derived from an EMBL/GenBank/DDBJ whole genome shotgun (WGS) entry which is preliminary data.</text>
</comment>
<dbReference type="PANTHER" id="PTHR43480:SF1">
    <property type="entry name" value="ACYL-[ACYL-CARRIER-PROTEIN]--UDP-N-ACETYLGLUCOSAMINE O-ACYLTRANSFERASE, MITOCHONDRIAL-RELATED"/>
    <property type="match status" value="1"/>
</dbReference>
<name>A0A3D8IJJ8_9HELI</name>
<comment type="subcellular location">
    <subcellularLocation>
        <location evidence="8">Cytoplasm</location>
    </subcellularLocation>
</comment>
<evidence type="ECO:0000256" key="2">
    <source>
        <dbReference type="ARBA" id="ARBA00022516"/>
    </source>
</evidence>
<dbReference type="EMBL" id="NXLQ01000012">
    <property type="protein sequence ID" value="RDU65389.1"/>
    <property type="molecule type" value="Genomic_DNA"/>
</dbReference>
<dbReference type="OrthoDB" id="9807278at2"/>
<comment type="pathway">
    <text evidence="8">Glycolipid biosynthesis; lipid IV(A) biosynthesis; lipid IV(A) from (3R)-3-hydroxytetradecanoyl-[acyl-carrier-protein] and UDP-N-acetyl-alpha-D-glucosamine: step 1/6.</text>
</comment>
<dbReference type="AlphaFoldDB" id="A0A3D8IJJ8"/>
<dbReference type="SUPFAM" id="SSF51161">
    <property type="entry name" value="Trimeric LpxA-like enzymes"/>
    <property type="match status" value="1"/>
</dbReference>
<evidence type="ECO:0000256" key="5">
    <source>
        <dbReference type="ARBA" id="ARBA00022737"/>
    </source>
</evidence>
<dbReference type="Pfam" id="PF13720">
    <property type="entry name" value="Acetyltransf_11"/>
    <property type="match status" value="1"/>
</dbReference>
<organism evidence="10 11">
    <name type="scientific">Helicobacter didelphidarum</name>
    <dbReference type="NCBI Taxonomy" id="2040648"/>
    <lineage>
        <taxon>Bacteria</taxon>
        <taxon>Pseudomonadati</taxon>
        <taxon>Campylobacterota</taxon>
        <taxon>Epsilonproteobacteria</taxon>
        <taxon>Campylobacterales</taxon>
        <taxon>Helicobacteraceae</taxon>
        <taxon>Helicobacter</taxon>
    </lineage>
</organism>
<dbReference type="CDD" id="cd03351">
    <property type="entry name" value="LbH_UDP-GlcNAc_AT"/>
    <property type="match status" value="1"/>
</dbReference>
<proteinExistence type="inferred from homology"/>
<dbReference type="NCBIfam" id="TIGR01852">
    <property type="entry name" value="lipid_A_lpxA"/>
    <property type="match status" value="1"/>
</dbReference>
<sequence length="277" mass="30254">MNDSITIDSSAKIAKTAIIEGNVEIGANVIIGDYSVIKGNITIGDGTFLYNNVTIMGHTKIGKDNKIFPNAVLGTPPQDLKYNGEDTILKIGDKNLIRESCMFNPGTEGGGGITEIGNNNLFMAYVHIAHDCLVGDNNILANNATLGGHIHIENFVNIGGMTPIHQFVKIGEGAMVAGASALSQDIPPYCMAEGNRAKIIGLNRFRMRKIMERDEIDRINTLYRRLFSGTQNLKDLATMELEVAKNSPDINKSVIKICEFILQSERGIPYKRGELNE</sequence>
<evidence type="ECO:0000256" key="1">
    <source>
        <dbReference type="ARBA" id="ARBA00022490"/>
    </source>
</evidence>
<comment type="catalytic activity">
    <reaction evidence="8">
        <text>a (3R)-hydroxyacyl-[ACP] + UDP-N-acetyl-alpha-D-glucosamine = a UDP-3-O-[(3R)-3-hydroxyacyl]-N-acetyl-alpha-D-glucosamine + holo-[ACP]</text>
        <dbReference type="Rhea" id="RHEA:67812"/>
        <dbReference type="Rhea" id="RHEA-COMP:9685"/>
        <dbReference type="Rhea" id="RHEA-COMP:9945"/>
        <dbReference type="ChEBI" id="CHEBI:57705"/>
        <dbReference type="ChEBI" id="CHEBI:64479"/>
        <dbReference type="ChEBI" id="CHEBI:78827"/>
        <dbReference type="ChEBI" id="CHEBI:173225"/>
        <dbReference type="EC" id="2.3.1.129"/>
    </reaction>
</comment>
<evidence type="ECO:0000256" key="8">
    <source>
        <dbReference type="HAMAP-Rule" id="MF_00387"/>
    </source>
</evidence>